<comment type="caution">
    <text evidence="4">Lacks conserved residue(s) required for the propagation of feature annotation.</text>
</comment>
<keyword evidence="2" id="KW-0677">Repeat</keyword>
<dbReference type="Gene3D" id="2.10.25.10">
    <property type="entry name" value="Laminin"/>
    <property type="match status" value="1"/>
</dbReference>
<evidence type="ECO:0000259" key="5">
    <source>
        <dbReference type="PROSITE" id="PS50026"/>
    </source>
</evidence>
<evidence type="ECO:0000256" key="2">
    <source>
        <dbReference type="ARBA" id="ARBA00022737"/>
    </source>
</evidence>
<evidence type="ECO:0000313" key="6">
    <source>
        <dbReference type="EMBL" id="UYV62054.1"/>
    </source>
</evidence>
<evidence type="ECO:0000256" key="4">
    <source>
        <dbReference type="PROSITE-ProRule" id="PRU00076"/>
    </source>
</evidence>
<dbReference type="PROSITE" id="PS00022">
    <property type="entry name" value="EGF_1"/>
    <property type="match status" value="1"/>
</dbReference>
<organism evidence="6 7">
    <name type="scientific">Cordylochernes scorpioides</name>
    <dbReference type="NCBI Taxonomy" id="51811"/>
    <lineage>
        <taxon>Eukaryota</taxon>
        <taxon>Metazoa</taxon>
        <taxon>Ecdysozoa</taxon>
        <taxon>Arthropoda</taxon>
        <taxon>Chelicerata</taxon>
        <taxon>Arachnida</taxon>
        <taxon>Pseudoscorpiones</taxon>
        <taxon>Cheliferoidea</taxon>
        <taxon>Chernetidae</taxon>
        <taxon>Cordylochernes</taxon>
    </lineage>
</organism>
<feature type="domain" description="EGF-like" evidence="5">
    <location>
        <begin position="1"/>
        <end position="38"/>
    </location>
</feature>
<reference evidence="6 7" key="1">
    <citation type="submission" date="2022-01" db="EMBL/GenBank/DDBJ databases">
        <title>A chromosomal length assembly of Cordylochernes scorpioides.</title>
        <authorList>
            <person name="Zeh D."/>
            <person name="Zeh J."/>
        </authorList>
    </citation>
    <scope>NUCLEOTIDE SEQUENCE [LARGE SCALE GENOMIC DNA]</scope>
    <source>
        <strain evidence="6">IN4F17</strain>
        <tissue evidence="6">Whole Body</tissue>
    </source>
</reference>
<dbReference type="InterPro" id="IPR000742">
    <property type="entry name" value="EGF"/>
</dbReference>
<keyword evidence="7" id="KW-1185">Reference proteome</keyword>
<evidence type="ECO:0000313" key="7">
    <source>
        <dbReference type="Proteomes" id="UP001235939"/>
    </source>
</evidence>
<evidence type="ECO:0000256" key="3">
    <source>
        <dbReference type="ARBA" id="ARBA00023157"/>
    </source>
</evidence>
<accession>A0ABY6JZE3</accession>
<dbReference type="PANTHER" id="PTHR11219">
    <property type="entry name" value="TENEURIN AND N-ACETYLGLUCOSAMINE-1-PHOSPHODIESTER ALPHA-N-ACETYLGLUCOSAMINIDASE"/>
    <property type="match status" value="1"/>
</dbReference>
<gene>
    <name evidence="6" type="ORF">LAZ67_1007660</name>
</gene>
<sequence length="127" mass="13828">MEGCPDNCHGHGECVRSSEGVGEWVCECAEDWEGTSCGVAVERRCSDGRDNDGDGLVDCSDTECCQDPACSPSPLCFTAADPLDILLRKQPPAVTASFFQRMQFLIEEDSVQSYAHKTAFNDRSVAR</sequence>
<proteinExistence type="predicted"/>
<evidence type="ECO:0000256" key="1">
    <source>
        <dbReference type="ARBA" id="ARBA00022536"/>
    </source>
</evidence>
<dbReference type="Proteomes" id="UP001235939">
    <property type="component" value="Chromosome 01"/>
</dbReference>
<feature type="disulfide bond" evidence="4">
    <location>
        <begin position="4"/>
        <end position="14"/>
    </location>
</feature>
<name>A0ABY6JZE3_9ARAC</name>
<protein>
    <submittedName>
        <fullName evidence="6">TENM2</fullName>
    </submittedName>
</protein>
<keyword evidence="3 4" id="KW-1015">Disulfide bond</keyword>
<dbReference type="PANTHER" id="PTHR11219:SF69">
    <property type="entry name" value="TENEURIN-A"/>
    <property type="match status" value="1"/>
</dbReference>
<keyword evidence="1 4" id="KW-0245">EGF-like domain</keyword>
<dbReference type="PROSITE" id="PS50026">
    <property type="entry name" value="EGF_3"/>
    <property type="match status" value="1"/>
</dbReference>
<dbReference type="InterPro" id="IPR051216">
    <property type="entry name" value="Teneurin"/>
</dbReference>
<dbReference type="EMBL" id="CP092863">
    <property type="protein sequence ID" value="UYV62054.1"/>
    <property type="molecule type" value="Genomic_DNA"/>
</dbReference>
<feature type="disulfide bond" evidence="4">
    <location>
        <begin position="28"/>
        <end position="37"/>
    </location>
</feature>